<gene>
    <name evidence="1" type="ORF">E2562_033624</name>
</gene>
<name>A0A6G1FFC0_9ORYZ</name>
<sequence length="59" mass="6005">MPNIDIPIAGSEGLTEVMVAGGTALLMDSKLTEGDVVLPALDGGDGSYCNQRVLLAEGE</sequence>
<organism evidence="1 2">
    <name type="scientific">Oryza meyeriana var. granulata</name>
    <dbReference type="NCBI Taxonomy" id="110450"/>
    <lineage>
        <taxon>Eukaryota</taxon>
        <taxon>Viridiplantae</taxon>
        <taxon>Streptophyta</taxon>
        <taxon>Embryophyta</taxon>
        <taxon>Tracheophyta</taxon>
        <taxon>Spermatophyta</taxon>
        <taxon>Magnoliopsida</taxon>
        <taxon>Liliopsida</taxon>
        <taxon>Poales</taxon>
        <taxon>Poaceae</taxon>
        <taxon>BOP clade</taxon>
        <taxon>Oryzoideae</taxon>
        <taxon>Oryzeae</taxon>
        <taxon>Oryzinae</taxon>
        <taxon>Oryza</taxon>
        <taxon>Oryza meyeriana</taxon>
    </lineage>
</organism>
<evidence type="ECO:0000313" key="2">
    <source>
        <dbReference type="Proteomes" id="UP000479710"/>
    </source>
</evidence>
<accession>A0A6G1FFC0</accession>
<keyword evidence="2" id="KW-1185">Reference proteome</keyword>
<proteinExistence type="predicted"/>
<protein>
    <submittedName>
        <fullName evidence="1">Uncharacterized protein</fullName>
    </submittedName>
</protein>
<dbReference type="EMBL" id="SPHZ02000001">
    <property type="protein sequence ID" value="KAF0935482.1"/>
    <property type="molecule type" value="Genomic_DNA"/>
</dbReference>
<dbReference type="AlphaFoldDB" id="A0A6G1FFC0"/>
<evidence type="ECO:0000313" key="1">
    <source>
        <dbReference type="EMBL" id="KAF0935482.1"/>
    </source>
</evidence>
<dbReference type="Proteomes" id="UP000479710">
    <property type="component" value="Unassembled WGS sequence"/>
</dbReference>
<reference evidence="1 2" key="1">
    <citation type="submission" date="2019-11" db="EMBL/GenBank/DDBJ databases">
        <title>Whole genome sequence of Oryza granulata.</title>
        <authorList>
            <person name="Li W."/>
        </authorList>
    </citation>
    <scope>NUCLEOTIDE SEQUENCE [LARGE SCALE GENOMIC DNA]</scope>
    <source>
        <strain evidence="2">cv. Menghai</strain>
        <tissue evidence="1">Leaf</tissue>
    </source>
</reference>
<comment type="caution">
    <text evidence="1">The sequence shown here is derived from an EMBL/GenBank/DDBJ whole genome shotgun (WGS) entry which is preliminary data.</text>
</comment>